<accession>A0ABW0ZQV5</accession>
<keyword evidence="4" id="KW-1185">Reference proteome</keyword>
<name>A0ABW0ZQV5_9ACTN</name>
<evidence type="ECO:0000313" key="4">
    <source>
        <dbReference type="Proteomes" id="UP001596074"/>
    </source>
</evidence>
<dbReference type="InterPro" id="IPR026935">
    <property type="entry name" value="BtrH_N"/>
</dbReference>
<dbReference type="RefSeq" id="WP_378281285.1">
    <property type="nucleotide sequence ID" value="NZ_JBHSON010000009.1"/>
</dbReference>
<evidence type="ECO:0000313" key="3">
    <source>
        <dbReference type="EMBL" id="MFC5745661.1"/>
    </source>
</evidence>
<dbReference type="Pfam" id="PF16169">
    <property type="entry name" value="DUF4872"/>
    <property type="match status" value="1"/>
</dbReference>
<dbReference type="EMBL" id="JBHSON010000009">
    <property type="protein sequence ID" value="MFC5745661.1"/>
    <property type="molecule type" value="Genomic_DNA"/>
</dbReference>
<feature type="domain" description="DUF4872" evidence="2">
    <location>
        <begin position="158"/>
        <end position="336"/>
    </location>
</feature>
<evidence type="ECO:0000259" key="2">
    <source>
        <dbReference type="Pfam" id="PF16169"/>
    </source>
</evidence>
<reference evidence="4" key="1">
    <citation type="journal article" date="2019" name="Int. J. Syst. Evol. Microbiol.">
        <title>The Global Catalogue of Microorganisms (GCM) 10K type strain sequencing project: providing services to taxonomists for standard genome sequencing and annotation.</title>
        <authorList>
            <consortium name="The Broad Institute Genomics Platform"/>
            <consortium name="The Broad Institute Genome Sequencing Center for Infectious Disease"/>
            <person name="Wu L."/>
            <person name="Ma J."/>
        </authorList>
    </citation>
    <scope>NUCLEOTIDE SEQUENCE [LARGE SCALE GENOMIC DNA]</scope>
    <source>
        <strain evidence="4">KCTC 42087</strain>
    </source>
</reference>
<sequence length="346" mass="37076">MRIEDYPHRLAGHCGSGALRDLLDWAGLGWAGPPSEPLVFGLSGGLDFKFLQIPGLNPPIYLGGRTLDLEFDLCRRLGVEVEHLETDDPVQGWGWVTAELDAGRPVMIWADILRLPYLRVRLTNTRHDIVVVGYDAAAGVAWVADNDREEIQQVPLETLAHARDSRGFPHPNRHATFPMRFPERLPDLLPLAREAAAQGVANMSGGNSESGEPPLEIAGYSAGLAGVRDFAAEVAGWPERHAPETLATMYTMVRICIEKAGTGGGLFRRLQAGFCHDVAAITGDEAFHEAGRAWAACAEAWSALAAAAGAAQPDHAAIADQAAALPALEERATRKLAAAAPEPSHS</sequence>
<evidence type="ECO:0000259" key="1">
    <source>
        <dbReference type="Pfam" id="PF14399"/>
    </source>
</evidence>
<dbReference type="Proteomes" id="UP001596074">
    <property type="component" value="Unassembled WGS sequence"/>
</dbReference>
<comment type="caution">
    <text evidence="3">The sequence shown here is derived from an EMBL/GenBank/DDBJ whole genome shotgun (WGS) entry which is preliminary data.</text>
</comment>
<dbReference type="Pfam" id="PF14399">
    <property type="entry name" value="BtrH_N"/>
    <property type="match status" value="1"/>
</dbReference>
<protein>
    <submittedName>
        <fullName evidence="3">BtrH N-terminal domain-containing protein</fullName>
    </submittedName>
</protein>
<gene>
    <name evidence="3" type="ORF">ACFPZN_08590</name>
</gene>
<organism evidence="3 4">
    <name type="scientific">Actinomadura rugatobispora</name>
    <dbReference type="NCBI Taxonomy" id="1994"/>
    <lineage>
        <taxon>Bacteria</taxon>
        <taxon>Bacillati</taxon>
        <taxon>Actinomycetota</taxon>
        <taxon>Actinomycetes</taxon>
        <taxon>Streptosporangiales</taxon>
        <taxon>Thermomonosporaceae</taxon>
        <taxon>Actinomadura</taxon>
    </lineage>
</organism>
<proteinExistence type="predicted"/>
<feature type="domain" description="Butirosin biosynthesis protein H N-terminal" evidence="1">
    <location>
        <begin position="13"/>
        <end position="146"/>
    </location>
</feature>
<dbReference type="InterPro" id="IPR032369">
    <property type="entry name" value="DUF4872"/>
</dbReference>